<feature type="active site" evidence="6 7">
    <location>
        <position position="159"/>
    </location>
</feature>
<evidence type="ECO:0000256" key="3">
    <source>
        <dbReference type="ARBA" id="ARBA00022801"/>
    </source>
</evidence>
<comment type="similarity">
    <text evidence="6">Belongs to the CheB family.</text>
</comment>
<dbReference type="CDD" id="cd16432">
    <property type="entry name" value="CheB_Rec"/>
    <property type="match status" value="1"/>
</dbReference>
<comment type="catalytic activity">
    <reaction evidence="5 6">
        <text>[protein]-L-glutamate 5-O-methyl ester + H2O = L-glutamyl-[protein] + methanol + H(+)</text>
        <dbReference type="Rhea" id="RHEA:23236"/>
        <dbReference type="Rhea" id="RHEA-COMP:10208"/>
        <dbReference type="Rhea" id="RHEA-COMP:10311"/>
        <dbReference type="ChEBI" id="CHEBI:15377"/>
        <dbReference type="ChEBI" id="CHEBI:15378"/>
        <dbReference type="ChEBI" id="CHEBI:17790"/>
        <dbReference type="ChEBI" id="CHEBI:29973"/>
        <dbReference type="ChEBI" id="CHEBI:82795"/>
        <dbReference type="EC" id="3.1.1.61"/>
    </reaction>
</comment>
<dbReference type="PANTHER" id="PTHR42872">
    <property type="entry name" value="PROTEIN-GLUTAMATE METHYLESTERASE/PROTEIN-GLUTAMINE GLUTAMINASE"/>
    <property type="match status" value="1"/>
</dbReference>
<dbReference type="InterPro" id="IPR035909">
    <property type="entry name" value="CheB_C"/>
</dbReference>
<dbReference type="HAMAP" id="MF_00099">
    <property type="entry name" value="CheB_chemtxs"/>
    <property type="match status" value="1"/>
</dbReference>
<evidence type="ECO:0000259" key="10">
    <source>
        <dbReference type="PROSITE" id="PS50122"/>
    </source>
</evidence>
<dbReference type="NCBIfam" id="NF009206">
    <property type="entry name" value="PRK12555.1"/>
    <property type="match status" value="1"/>
</dbReference>
<accession>A0AAU9E8B5</accession>
<keyword evidence="6 8" id="KW-0597">Phosphoprotein</keyword>
<dbReference type="RefSeq" id="WP_338536344.1">
    <property type="nucleotide sequence ID" value="NZ_AP028654.1"/>
</dbReference>
<keyword evidence="2 6" id="KW-0145">Chemotaxis</keyword>
<comment type="domain">
    <text evidence="6">Contains a C-terminal catalytic domain, and an N-terminal region which modulates catalytic activity.</text>
</comment>
<keyword evidence="3 6" id="KW-0378">Hydrolase</keyword>
<dbReference type="GO" id="GO:0000156">
    <property type="term" value="F:phosphorelay response regulator activity"/>
    <property type="evidence" value="ECO:0007669"/>
    <property type="project" value="InterPro"/>
</dbReference>
<evidence type="ECO:0000256" key="5">
    <source>
        <dbReference type="ARBA" id="ARBA00048267"/>
    </source>
</evidence>
<dbReference type="InterPro" id="IPR008248">
    <property type="entry name" value="CheB-like"/>
</dbReference>
<dbReference type="PROSITE" id="PS50110">
    <property type="entry name" value="RESPONSE_REGULATORY"/>
    <property type="match status" value="1"/>
</dbReference>
<comment type="subcellular location">
    <subcellularLocation>
        <location evidence="6">Cytoplasm</location>
    </subcellularLocation>
</comment>
<feature type="domain" description="Response regulatory" evidence="9">
    <location>
        <begin position="5"/>
        <end position="118"/>
    </location>
</feature>
<dbReference type="InterPro" id="IPR011006">
    <property type="entry name" value="CheY-like_superfamily"/>
</dbReference>
<gene>
    <name evidence="6" type="primary">cheB</name>
    <name evidence="11" type="ORF">HLPR_03180</name>
</gene>
<dbReference type="Pfam" id="PF01339">
    <property type="entry name" value="CheB_methylest"/>
    <property type="match status" value="1"/>
</dbReference>
<evidence type="ECO:0000256" key="6">
    <source>
        <dbReference type="HAMAP-Rule" id="MF_00099"/>
    </source>
</evidence>
<evidence type="ECO:0000256" key="8">
    <source>
        <dbReference type="PROSITE-ProRule" id="PRU00169"/>
    </source>
</evidence>
<dbReference type="PIRSF" id="PIRSF000876">
    <property type="entry name" value="RR_chemtxs_CheB"/>
    <property type="match status" value="1"/>
</dbReference>
<evidence type="ECO:0000256" key="7">
    <source>
        <dbReference type="PROSITE-ProRule" id="PRU00050"/>
    </source>
</evidence>
<evidence type="ECO:0000313" key="12">
    <source>
        <dbReference type="Proteomes" id="UP001321786"/>
    </source>
</evidence>
<dbReference type="SUPFAM" id="SSF52738">
    <property type="entry name" value="Methylesterase CheB, C-terminal domain"/>
    <property type="match status" value="1"/>
</dbReference>
<name>A0AAU9E8B5_9FIRM</name>
<dbReference type="Gene3D" id="3.40.50.180">
    <property type="entry name" value="Methylesterase CheB, C-terminal domain"/>
    <property type="match status" value="1"/>
</dbReference>
<dbReference type="GO" id="GO:0050568">
    <property type="term" value="F:protein-glutamine glutaminase activity"/>
    <property type="evidence" value="ECO:0007669"/>
    <property type="project" value="UniProtKB-UniRule"/>
</dbReference>
<comment type="function">
    <text evidence="4">May play the central regulatory role in sporulation. It may be an element of the effector pathway responsible for the activation of sporulation genes in response to nutritional stress. Spo0A may act in concert with spo0H (a sigma factor) to control the expression of some genes that are critical to the sporulation process.</text>
</comment>
<evidence type="ECO:0000259" key="9">
    <source>
        <dbReference type="PROSITE" id="PS50110"/>
    </source>
</evidence>
<dbReference type="PANTHER" id="PTHR42872:SF6">
    <property type="entry name" value="PROTEIN-GLUTAMATE METHYLESTERASE_PROTEIN-GLUTAMINE GLUTAMINASE"/>
    <property type="match status" value="1"/>
</dbReference>
<keyword evidence="1 6" id="KW-0963">Cytoplasm</keyword>
<dbReference type="InterPro" id="IPR001789">
    <property type="entry name" value="Sig_transdc_resp-reg_receiver"/>
</dbReference>
<organism evidence="11 12">
    <name type="scientific">Helicovermis profundi</name>
    <dbReference type="NCBI Taxonomy" id="3065157"/>
    <lineage>
        <taxon>Bacteria</taxon>
        <taxon>Bacillati</taxon>
        <taxon>Bacillota</taxon>
        <taxon>Clostridia</taxon>
        <taxon>Helicovermis</taxon>
    </lineage>
</organism>
<dbReference type="Gene3D" id="3.40.50.2300">
    <property type="match status" value="1"/>
</dbReference>
<feature type="active site" evidence="6 7">
    <location>
        <position position="185"/>
    </location>
</feature>
<dbReference type="EMBL" id="AP028654">
    <property type="protein sequence ID" value="BEP27987.1"/>
    <property type="molecule type" value="Genomic_DNA"/>
</dbReference>
<evidence type="ECO:0000313" key="11">
    <source>
        <dbReference type="EMBL" id="BEP27987.1"/>
    </source>
</evidence>
<dbReference type="InterPro" id="IPR000673">
    <property type="entry name" value="Sig_transdc_resp-reg_Me-estase"/>
</dbReference>
<keyword evidence="12" id="KW-1185">Reference proteome</keyword>
<dbReference type="Proteomes" id="UP001321786">
    <property type="component" value="Chromosome"/>
</dbReference>
<dbReference type="EC" id="3.5.1.44" evidence="6"/>
<dbReference type="CDD" id="cd17541">
    <property type="entry name" value="REC_CheB-like"/>
    <property type="match status" value="1"/>
</dbReference>
<comment type="PTM">
    <text evidence="6">Phosphorylated by CheA. Phosphorylation of the N-terminal regulatory domain activates the methylesterase activity.</text>
</comment>
<protein>
    <recommendedName>
        <fullName evidence="6">Protein-glutamate methylesterase/protein-glutamine glutaminase</fullName>
        <ecNumber evidence="6">3.1.1.61</ecNumber>
        <ecNumber evidence="6">3.5.1.44</ecNumber>
    </recommendedName>
</protein>
<reference evidence="11 12" key="1">
    <citation type="submission" date="2023-08" db="EMBL/GenBank/DDBJ databases">
        <title>Helicovermis profunda gen. nov., sp. nov., a novel mesophilic, fermentative bacterium within the Bacillota from a deep-sea hydrothermal vent chimney.</title>
        <authorList>
            <person name="Miyazaki U."/>
            <person name="Mizutani D."/>
            <person name="Hashimoto Y."/>
            <person name="Tame A."/>
            <person name="Sawayama S."/>
            <person name="Miyazaki J."/>
            <person name="Takai K."/>
            <person name="Nakagawa S."/>
        </authorList>
    </citation>
    <scope>NUCLEOTIDE SEQUENCE [LARGE SCALE GENOMIC DNA]</scope>
    <source>
        <strain evidence="11 12">S502</strain>
    </source>
</reference>
<dbReference type="GO" id="GO:0006935">
    <property type="term" value="P:chemotaxis"/>
    <property type="evidence" value="ECO:0007669"/>
    <property type="project" value="UniProtKB-UniRule"/>
</dbReference>
<proteinExistence type="inferred from homology"/>
<dbReference type="AlphaFoldDB" id="A0AAU9E8B5"/>
<dbReference type="SMART" id="SM00448">
    <property type="entry name" value="REC"/>
    <property type="match status" value="1"/>
</dbReference>
<feature type="domain" description="CheB-type methylesterase" evidence="10">
    <location>
        <begin position="147"/>
        <end position="339"/>
    </location>
</feature>
<dbReference type="GO" id="GO:0005737">
    <property type="term" value="C:cytoplasm"/>
    <property type="evidence" value="ECO:0007669"/>
    <property type="project" value="UniProtKB-SubCell"/>
</dbReference>
<comment type="catalytic activity">
    <reaction evidence="6">
        <text>L-glutaminyl-[protein] + H2O = L-glutamyl-[protein] + NH4(+)</text>
        <dbReference type="Rhea" id="RHEA:16441"/>
        <dbReference type="Rhea" id="RHEA-COMP:10207"/>
        <dbReference type="Rhea" id="RHEA-COMP:10208"/>
        <dbReference type="ChEBI" id="CHEBI:15377"/>
        <dbReference type="ChEBI" id="CHEBI:28938"/>
        <dbReference type="ChEBI" id="CHEBI:29973"/>
        <dbReference type="ChEBI" id="CHEBI:30011"/>
        <dbReference type="EC" id="3.5.1.44"/>
    </reaction>
</comment>
<evidence type="ECO:0000256" key="1">
    <source>
        <dbReference type="ARBA" id="ARBA00022490"/>
    </source>
</evidence>
<sequence length="349" mass="38578">MKKIRVLIVDDSILIRGVLSRNLVLSNKIEVVGTARDAFDARDKILKLKPDVLTLDVQMPRMNGIDFLRLLMPQHPMPVVVVSSLSESVFDAMEAGAVDFVEKPSEKDNRSQKYFINELVEKILIASTSNIKKSTKSIKLIEKKVVKENSIDLIAIGASTGGTEALSYLLSNLFLPLPPIVIVQHMPVKFTKLFAERLNRESNFTVKEAENGEPLKSGHVYLAKGDNHIIVEKIGNKGIVKIKKTDKVNGHKPSVDVLFNSVAESFGSNSLGIILTGMGKDGARGLLEMKKKHAITIGQNSGSCVVYGMPKSAYRIGAIDYELHLTNIPEKIENIIRQKIELDKKSKPK</sequence>
<dbReference type="NCBIfam" id="NF001965">
    <property type="entry name" value="PRK00742.1"/>
    <property type="match status" value="1"/>
</dbReference>
<comment type="function">
    <text evidence="6">Involved in chemotaxis. Part of a chemotaxis signal transduction system that modulates chemotaxis in response to various stimuli. Catalyzes the demethylation of specific methylglutamate residues introduced into the chemoreceptors (methyl-accepting chemotaxis proteins or MCP) by CheR. Also mediates the irreversible deamidation of specific glutamine residues to glutamic acid.</text>
</comment>
<dbReference type="GO" id="GO:0008984">
    <property type="term" value="F:protein-glutamate methylesterase activity"/>
    <property type="evidence" value="ECO:0007669"/>
    <property type="project" value="UniProtKB-UniRule"/>
</dbReference>
<dbReference type="Pfam" id="PF00072">
    <property type="entry name" value="Response_reg"/>
    <property type="match status" value="1"/>
</dbReference>
<dbReference type="SUPFAM" id="SSF52172">
    <property type="entry name" value="CheY-like"/>
    <property type="match status" value="1"/>
</dbReference>
<dbReference type="PROSITE" id="PS50122">
    <property type="entry name" value="CHEB"/>
    <property type="match status" value="1"/>
</dbReference>
<feature type="modified residue" description="4-aspartylphosphate" evidence="6 8">
    <location>
        <position position="56"/>
    </location>
</feature>
<dbReference type="EC" id="3.1.1.61" evidence="6"/>
<evidence type="ECO:0000256" key="2">
    <source>
        <dbReference type="ARBA" id="ARBA00022500"/>
    </source>
</evidence>
<dbReference type="KEGG" id="hprf:HLPR_03180"/>
<evidence type="ECO:0000256" key="4">
    <source>
        <dbReference type="ARBA" id="ARBA00024867"/>
    </source>
</evidence>
<feature type="active site" evidence="6 7">
    <location>
        <position position="281"/>
    </location>
</feature>